<dbReference type="InterPro" id="IPR029034">
    <property type="entry name" value="Cystine-knot_cytokine"/>
</dbReference>
<sequence>MERLRAVPRLLFGCINNKRILVDTKKCSIVPIFRYSVLIFVLYFGAINASDSLNDTILDSVDSFEIPNSSNYSTNVTAFDDLAKNPSITLNLITELANVTENIANEDILASNGDALFNEGSNSTNAVGKAEPMNSVDLNHATESFHSAIPENESDETEKLQSDVSTTPQLTLNSVIKTSVVPQAVEEIISSTIDFEEVSTPTPVLVEKNPVTKGANLLEIVNVEENSLFPTTNSKNGMGVASGERTTVNFDYEENSTTDVLSVNNATTPPVVVLNSPTARRFPDISIEAANMHELRQFKDELNDMLEKVEEAIHTRETLQVTTKSNTRRRAFNPISASLPNRLSALFLGRMNAALNFSPNLDGTEPKLKENQGLAKEARRSNEGYVRAESLNVMSSARNFHFNPTKNHSAEECKRLSQPELVNELKQKGTYNPDLMAWDVSGVFRFLDRSIIDQYERQAKSRKSSQQAFQRNVEALERLLEELNLQCNVTAPDVVEKISNLTLVEPRRSIVSPSIRLTDEELRRKRNIAEDLVHSFNSSRRRDDVFGFKKQKVIGDVHVVPFGCDKRGEEEDGYLRLCGACQAIRKLPDTFFPPFINEVMCDEDKACLYFYDYRMNLLLIPFIGFLISRFQHTANASKNT</sequence>
<dbReference type="SUPFAM" id="SSF57501">
    <property type="entry name" value="Cystine-knot cytokines"/>
    <property type="match status" value="1"/>
</dbReference>
<keyword evidence="2" id="KW-1185">Reference proteome</keyword>
<protein>
    <submittedName>
        <fullName evidence="1">Uncharacterized protein</fullName>
    </submittedName>
</protein>
<dbReference type="AlphaFoldDB" id="A0AAD4N5W1"/>
<evidence type="ECO:0000313" key="2">
    <source>
        <dbReference type="Proteomes" id="UP001201812"/>
    </source>
</evidence>
<gene>
    <name evidence="1" type="ORF">DdX_06615</name>
</gene>
<name>A0AAD4N5W1_9BILA</name>
<reference evidence="1" key="1">
    <citation type="submission" date="2022-01" db="EMBL/GenBank/DDBJ databases">
        <title>Genome Sequence Resource for Two Populations of Ditylenchus destructor, the Migratory Endoparasitic Phytonematode.</title>
        <authorList>
            <person name="Zhang H."/>
            <person name="Lin R."/>
            <person name="Xie B."/>
        </authorList>
    </citation>
    <scope>NUCLEOTIDE SEQUENCE</scope>
    <source>
        <strain evidence="1">BazhouSP</strain>
    </source>
</reference>
<evidence type="ECO:0000313" key="1">
    <source>
        <dbReference type="EMBL" id="KAI1718196.1"/>
    </source>
</evidence>
<dbReference type="PANTHER" id="PTHR33995">
    <property type="entry name" value="PROTEIN CBG18546"/>
    <property type="match status" value="1"/>
</dbReference>
<dbReference type="Proteomes" id="UP001201812">
    <property type="component" value="Unassembled WGS sequence"/>
</dbReference>
<accession>A0AAD4N5W1</accession>
<organism evidence="1 2">
    <name type="scientific">Ditylenchus destructor</name>
    <dbReference type="NCBI Taxonomy" id="166010"/>
    <lineage>
        <taxon>Eukaryota</taxon>
        <taxon>Metazoa</taxon>
        <taxon>Ecdysozoa</taxon>
        <taxon>Nematoda</taxon>
        <taxon>Chromadorea</taxon>
        <taxon>Rhabditida</taxon>
        <taxon>Tylenchina</taxon>
        <taxon>Tylenchomorpha</taxon>
        <taxon>Sphaerularioidea</taxon>
        <taxon>Anguinidae</taxon>
        <taxon>Anguininae</taxon>
        <taxon>Ditylenchus</taxon>
    </lineage>
</organism>
<comment type="caution">
    <text evidence="1">The sequence shown here is derived from an EMBL/GenBank/DDBJ whole genome shotgun (WGS) entry which is preliminary data.</text>
</comment>
<proteinExistence type="predicted"/>
<dbReference type="EMBL" id="JAKKPZ010000008">
    <property type="protein sequence ID" value="KAI1718196.1"/>
    <property type="molecule type" value="Genomic_DNA"/>
</dbReference>
<dbReference type="PANTHER" id="PTHR33995:SF7">
    <property type="entry name" value="BURSICON SUBUNIT ALPHA-RELATED"/>
    <property type="match status" value="1"/>
</dbReference>